<feature type="compositionally biased region" description="Basic and acidic residues" evidence="6">
    <location>
        <begin position="195"/>
        <end position="212"/>
    </location>
</feature>
<accession>A0AAV9ERF1</accession>
<dbReference type="Proteomes" id="UP001180020">
    <property type="component" value="Unassembled WGS sequence"/>
</dbReference>
<dbReference type="GO" id="GO:0000139">
    <property type="term" value="C:Golgi membrane"/>
    <property type="evidence" value="ECO:0007669"/>
    <property type="project" value="UniProtKB-SubCell"/>
</dbReference>
<keyword evidence="3" id="KW-0328">Glycosyltransferase</keyword>
<feature type="compositionally biased region" description="Low complexity" evidence="6">
    <location>
        <begin position="74"/>
        <end position="88"/>
    </location>
</feature>
<keyword evidence="10" id="KW-1185">Reference proteome</keyword>
<comment type="subcellular location">
    <subcellularLocation>
        <location evidence="1">Golgi apparatus membrane</location>
        <topology evidence="1">Single-pass type II membrane protein</topology>
    </subcellularLocation>
</comment>
<feature type="region of interest" description="Disordered" evidence="6">
    <location>
        <begin position="47"/>
        <end position="66"/>
    </location>
</feature>
<sequence>MVCMSCGSSFLLISVFLIFLVFIVFFNQHGLRDSPVFIDVVDTSPNLVEPSSSPPPPSPSPLPVRGDHIKLSNFSTSSTTTSFTTSTTDAMAPTRKKAGPMEKSLARARAAIRHAVINKNYTSHTNQPFIPRGAIYRNTHAFLQSHIEMEKRLKVWMYREGEPPLVHVGPLVSIYSIEGHFISEMESGESRFAARHPEEANRDKRTVPRQERPVKKLALDYARVVSNKHPFWNRTDGADHFIVSCHD</sequence>
<keyword evidence="3" id="KW-0808">Transferase</keyword>
<dbReference type="GO" id="GO:0016757">
    <property type="term" value="F:glycosyltransferase activity"/>
    <property type="evidence" value="ECO:0007669"/>
    <property type="project" value="UniProtKB-KW"/>
</dbReference>
<keyword evidence="4" id="KW-0735">Signal-anchor</keyword>
<keyword evidence="5" id="KW-0333">Golgi apparatus</keyword>
<evidence type="ECO:0000256" key="3">
    <source>
        <dbReference type="ARBA" id="ARBA00022676"/>
    </source>
</evidence>
<evidence type="ECO:0000256" key="4">
    <source>
        <dbReference type="ARBA" id="ARBA00022968"/>
    </source>
</evidence>
<keyword evidence="7" id="KW-1133">Transmembrane helix</keyword>
<evidence type="ECO:0000256" key="6">
    <source>
        <dbReference type="SAM" id="MobiDB-lite"/>
    </source>
</evidence>
<gene>
    <name evidence="9" type="ORF">QJS10_CPA05g01395</name>
</gene>
<evidence type="ECO:0000256" key="5">
    <source>
        <dbReference type="ARBA" id="ARBA00023034"/>
    </source>
</evidence>
<feature type="compositionally biased region" description="Pro residues" evidence="6">
    <location>
        <begin position="52"/>
        <end position="62"/>
    </location>
</feature>
<reference evidence="9" key="1">
    <citation type="journal article" date="2023" name="Nat. Commun.">
        <title>Diploid and tetraploid genomes of Acorus and the evolution of monocots.</title>
        <authorList>
            <person name="Ma L."/>
            <person name="Liu K.W."/>
            <person name="Li Z."/>
            <person name="Hsiao Y.Y."/>
            <person name="Qi Y."/>
            <person name="Fu T."/>
            <person name="Tang G.D."/>
            <person name="Zhang D."/>
            <person name="Sun W.H."/>
            <person name="Liu D.K."/>
            <person name="Li Y."/>
            <person name="Chen G.Z."/>
            <person name="Liu X.D."/>
            <person name="Liao X.Y."/>
            <person name="Jiang Y.T."/>
            <person name="Yu X."/>
            <person name="Hao Y."/>
            <person name="Huang J."/>
            <person name="Zhao X.W."/>
            <person name="Ke S."/>
            <person name="Chen Y.Y."/>
            <person name="Wu W.L."/>
            <person name="Hsu J.L."/>
            <person name="Lin Y.F."/>
            <person name="Huang M.D."/>
            <person name="Li C.Y."/>
            <person name="Huang L."/>
            <person name="Wang Z.W."/>
            <person name="Zhao X."/>
            <person name="Zhong W.Y."/>
            <person name="Peng D.H."/>
            <person name="Ahmad S."/>
            <person name="Lan S."/>
            <person name="Zhang J.S."/>
            <person name="Tsai W.C."/>
            <person name="Van de Peer Y."/>
            <person name="Liu Z.J."/>
        </authorList>
    </citation>
    <scope>NUCLEOTIDE SEQUENCE</scope>
    <source>
        <strain evidence="9">CP</strain>
    </source>
</reference>
<comment type="similarity">
    <text evidence="2">Belongs to the glycosyltransferase 47 family.</text>
</comment>
<dbReference type="AlphaFoldDB" id="A0AAV9ERF1"/>
<evidence type="ECO:0000256" key="2">
    <source>
        <dbReference type="ARBA" id="ARBA00010271"/>
    </source>
</evidence>
<dbReference type="PANTHER" id="PTHR11062">
    <property type="entry name" value="EXOSTOSIN HEPARAN SULFATE GLYCOSYLTRANSFERASE -RELATED"/>
    <property type="match status" value="1"/>
</dbReference>
<evidence type="ECO:0000259" key="8">
    <source>
        <dbReference type="Pfam" id="PF03016"/>
    </source>
</evidence>
<feature type="domain" description="Exostosin GT47" evidence="8">
    <location>
        <begin position="150"/>
        <end position="247"/>
    </location>
</feature>
<dbReference type="PANTHER" id="PTHR11062:SF124">
    <property type="entry name" value="XYLOGALACTURONAN BETA-1,3-XYLOSYLTRANSFERASE"/>
    <property type="match status" value="1"/>
</dbReference>
<dbReference type="EMBL" id="JAUJYO010000005">
    <property type="protein sequence ID" value="KAK1315897.1"/>
    <property type="molecule type" value="Genomic_DNA"/>
</dbReference>
<feature type="region of interest" description="Disordered" evidence="6">
    <location>
        <begin position="192"/>
        <end position="212"/>
    </location>
</feature>
<protein>
    <submittedName>
        <fullName evidence="9">Glycosyltransferase</fullName>
    </submittedName>
</protein>
<dbReference type="InterPro" id="IPR004263">
    <property type="entry name" value="Exostosin"/>
</dbReference>
<comment type="caution">
    <text evidence="9">The sequence shown here is derived from an EMBL/GenBank/DDBJ whole genome shotgun (WGS) entry which is preliminary data.</text>
</comment>
<organism evidence="9 10">
    <name type="scientific">Acorus calamus</name>
    <name type="common">Sweet flag</name>
    <dbReference type="NCBI Taxonomy" id="4465"/>
    <lineage>
        <taxon>Eukaryota</taxon>
        <taxon>Viridiplantae</taxon>
        <taxon>Streptophyta</taxon>
        <taxon>Embryophyta</taxon>
        <taxon>Tracheophyta</taxon>
        <taxon>Spermatophyta</taxon>
        <taxon>Magnoliopsida</taxon>
        <taxon>Liliopsida</taxon>
        <taxon>Acoraceae</taxon>
        <taxon>Acorus</taxon>
    </lineage>
</organism>
<feature type="region of interest" description="Disordered" evidence="6">
    <location>
        <begin position="72"/>
        <end position="100"/>
    </location>
</feature>
<dbReference type="Pfam" id="PF03016">
    <property type="entry name" value="Exostosin_GT47"/>
    <property type="match status" value="1"/>
</dbReference>
<keyword evidence="7" id="KW-0472">Membrane</keyword>
<keyword evidence="7" id="KW-0812">Transmembrane</keyword>
<evidence type="ECO:0000313" key="9">
    <source>
        <dbReference type="EMBL" id="KAK1315897.1"/>
    </source>
</evidence>
<dbReference type="InterPro" id="IPR040911">
    <property type="entry name" value="Exostosin_GT47"/>
</dbReference>
<evidence type="ECO:0000256" key="7">
    <source>
        <dbReference type="SAM" id="Phobius"/>
    </source>
</evidence>
<reference evidence="9" key="2">
    <citation type="submission" date="2023-06" db="EMBL/GenBank/DDBJ databases">
        <authorList>
            <person name="Ma L."/>
            <person name="Liu K.-W."/>
            <person name="Li Z."/>
            <person name="Hsiao Y.-Y."/>
            <person name="Qi Y."/>
            <person name="Fu T."/>
            <person name="Tang G."/>
            <person name="Zhang D."/>
            <person name="Sun W.-H."/>
            <person name="Liu D.-K."/>
            <person name="Li Y."/>
            <person name="Chen G.-Z."/>
            <person name="Liu X.-D."/>
            <person name="Liao X.-Y."/>
            <person name="Jiang Y.-T."/>
            <person name="Yu X."/>
            <person name="Hao Y."/>
            <person name="Huang J."/>
            <person name="Zhao X.-W."/>
            <person name="Ke S."/>
            <person name="Chen Y.-Y."/>
            <person name="Wu W.-L."/>
            <person name="Hsu J.-L."/>
            <person name="Lin Y.-F."/>
            <person name="Huang M.-D."/>
            <person name="Li C.-Y."/>
            <person name="Huang L."/>
            <person name="Wang Z.-W."/>
            <person name="Zhao X."/>
            <person name="Zhong W.-Y."/>
            <person name="Peng D.-H."/>
            <person name="Ahmad S."/>
            <person name="Lan S."/>
            <person name="Zhang J.-S."/>
            <person name="Tsai W.-C."/>
            <person name="Van De Peer Y."/>
            <person name="Liu Z.-J."/>
        </authorList>
    </citation>
    <scope>NUCLEOTIDE SEQUENCE</scope>
    <source>
        <strain evidence="9">CP</strain>
        <tissue evidence="9">Leaves</tissue>
    </source>
</reference>
<proteinExistence type="inferred from homology"/>
<evidence type="ECO:0000313" key="10">
    <source>
        <dbReference type="Proteomes" id="UP001180020"/>
    </source>
</evidence>
<evidence type="ECO:0000256" key="1">
    <source>
        <dbReference type="ARBA" id="ARBA00004323"/>
    </source>
</evidence>
<name>A0AAV9ERF1_ACOCL</name>
<feature type="transmembrane region" description="Helical" evidence="7">
    <location>
        <begin position="7"/>
        <end position="26"/>
    </location>
</feature>